<accession>A0A644YRV6</accession>
<dbReference type="InterPro" id="IPR001279">
    <property type="entry name" value="Metallo-B-lactamas"/>
</dbReference>
<dbReference type="SUPFAM" id="SSF56281">
    <property type="entry name" value="Metallo-hydrolase/oxidoreductase"/>
    <property type="match status" value="1"/>
</dbReference>
<reference evidence="2" key="1">
    <citation type="submission" date="2019-08" db="EMBL/GenBank/DDBJ databases">
        <authorList>
            <person name="Kucharzyk K."/>
            <person name="Murdoch R.W."/>
            <person name="Higgins S."/>
            <person name="Loffler F."/>
        </authorList>
    </citation>
    <scope>NUCLEOTIDE SEQUENCE</scope>
</reference>
<dbReference type="EC" id="3.1.4.55" evidence="2"/>
<dbReference type="Pfam" id="PF12706">
    <property type="entry name" value="Lactamase_B_2"/>
    <property type="match status" value="1"/>
</dbReference>
<comment type="caution">
    <text evidence="2">The sequence shown here is derived from an EMBL/GenBank/DDBJ whole genome shotgun (WGS) entry which is preliminary data.</text>
</comment>
<name>A0A644YRV6_9ZZZZ</name>
<feature type="domain" description="Metallo-beta-lactamase" evidence="1">
    <location>
        <begin position="46"/>
        <end position="223"/>
    </location>
</feature>
<organism evidence="2">
    <name type="scientific">bioreactor metagenome</name>
    <dbReference type="NCBI Taxonomy" id="1076179"/>
    <lineage>
        <taxon>unclassified sequences</taxon>
        <taxon>metagenomes</taxon>
        <taxon>ecological metagenomes</taxon>
    </lineage>
</organism>
<protein>
    <submittedName>
        <fullName evidence="2">Phosphoribosyl 1,2-cyclic phosphate phosphodiesterase</fullName>
        <ecNumber evidence="2">3.1.4.55</ecNumber>
    </submittedName>
</protein>
<proteinExistence type="predicted"/>
<dbReference type="EMBL" id="VSSQ01005833">
    <property type="protein sequence ID" value="MPM30601.1"/>
    <property type="molecule type" value="Genomic_DNA"/>
</dbReference>
<gene>
    <name evidence="2" type="primary">phnP_7</name>
    <name evidence="2" type="ORF">SDC9_77151</name>
</gene>
<dbReference type="AlphaFoldDB" id="A0A644YRV6"/>
<dbReference type="GO" id="GO:0103043">
    <property type="term" value="F:phosphoribosyl 1,2-cyclic phosphate phosphodiesterase activity"/>
    <property type="evidence" value="ECO:0007669"/>
    <property type="project" value="UniProtKB-EC"/>
</dbReference>
<dbReference type="InterPro" id="IPR036866">
    <property type="entry name" value="RibonucZ/Hydroxyglut_hydro"/>
</dbReference>
<dbReference type="PANTHER" id="PTHR42663:SF6">
    <property type="entry name" value="HYDROLASE C777.06C-RELATED"/>
    <property type="match status" value="1"/>
</dbReference>
<dbReference type="CDD" id="cd16279">
    <property type="entry name" value="metallo-hydrolase-like_MBL-fold"/>
    <property type="match status" value="1"/>
</dbReference>
<evidence type="ECO:0000313" key="2">
    <source>
        <dbReference type="EMBL" id="MPM30601.1"/>
    </source>
</evidence>
<keyword evidence="2" id="KW-0378">Hydrolase</keyword>
<dbReference type="PANTHER" id="PTHR42663">
    <property type="entry name" value="HYDROLASE C777.06C-RELATED-RELATED"/>
    <property type="match status" value="1"/>
</dbReference>
<sequence>MKVRFLGTGTSTGVPEIGCNCEVCTSVDAKDKRLRCSLQVETADSRLIIDCTPDFRQQVMDLPFRKIDGLLITHEHYDHVGGMDDLRPFCRFGPVDVFAETKVKSALMQRIPYCFGEQRYTGVPDIRIRTTDGLHPFFINNTKVIPIRVMHFKLPILGFRINNVAYLTDVKYLPDEELSKLAALDILIVSALRKEKHPSHQTLEEALSLAKKIGAKQTYFTHMSHQIGLHKAISKDLPSSFTLAYDGLELSL</sequence>
<evidence type="ECO:0000259" key="1">
    <source>
        <dbReference type="Pfam" id="PF12706"/>
    </source>
</evidence>
<dbReference type="Gene3D" id="3.60.15.10">
    <property type="entry name" value="Ribonuclease Z/Hydroxyacylglutathione hydrolase-like"/>
    <property type="match status" value="1"/>
</dbReference>